<evidence type="ECO:0000256" key="3">
    <source>
        <dbReference type="ARBA" id="ARBA00022679"/>
    </source>
</evidence>
<dbReference type="InterPro" id="IPR050091">
    <property type="entry name" value="PKS_NRPS_Biosynth_Enz"/>
</dbReference>
<dbReference type="SUPFAM" id="SSF47336">
    <property type="entry name" value="ACP-like"/>
    <property type="match status" value="1"/>
</dbReference>
<dbReference type="SUPFAM" id="SSF55048">
    <property type="entry name" value="Probable ACP-binding domain of malonyl-CoA ACP transacylase"/>
    <property type="match status" value="1"/>
</dbReference>
<proteinExistence type="predicted"/>
<evidence type="ECO:0000256" key="1">
    <source>
        <dbReference type="ARBA" id="ARBA00022450"/>
    </source>
</evidence>
<dbReference type="GO" id="GO:0044550">
    <property type="term" value="P:secondary metabolite biosynthetic process"/>
    <property type="evidence" value="ECO:0007669"/>
    <property type="project" value="TreeGrafter"/>
</dbReference>
<keyword evidence="12" id="KW-1185">Reference proteome</keyword>
<keyword evidence="4" id="KW-0560">Oxidoreductase</keyword>
<dbReference type="CDD" id="cd00833">
    <property type="entry name" value="PKS"/>
    <property type="match status" value="1"/>
</dbReference>
<dbReference type="InterPro" id="IPR049551">
    <property type="entry name" value="PKS_DH_C"/>
</dbReference>
<dbReference type="Pfam" id="PF08659">
    <property type="entry name" value="KR"/>
    <property type="match status" value="1"/>
</dbReference>
<feature type="region of interest" description="C-terminal hotdog fold" evidence="6">
    <location>
        <begin position="1103"/>
        <end position="1261"/>
    </location>
</feature>
<evidence type="ECO:0000259" key="8">
    <source>
        <dbReference type="PROSITE" id="PS50075"/>
    </source>
</evidence>
<reference evidence="11 12" key="1">
    <citation type="submission" date="2019-12" db="EMBL/GenBank/DDBJ databases">
        <title>Draft genome sequence of the ascomycete Xylaria multiplex DSM 110363.</title>
        <authorList>
            <person name="Buettner E."/>
            <person name="Kellner H."/>
        </authorList>
    </citation>
    <scope>NUCLEOTIDE SEQUENCE [LARGE SCALE GENOMIC DNA]</scope>
    <source>
        <strain evidence="11 12">DSM 110363</strain>
    </source>
</reference>
<dbReference type="InterPro" id="IPR001227">
    <property type="entry name" value="Ac_transferase_dom_sf"/>
</dbReference>
<dbReference type="Gene3D" id="3.40.366.10">
    <property type="entry name" value="Malonyl-Coenzyme A Acyl Carrier Protein, domain 2"/>
    <property type="match status" value="1"/>
</dbReference>
<dbReference type="SUPFAM" id="SSF50129">
    <property type="entry name" value="GroES-like"/>
    <property type="match status" value="1"/>
</dbReference>
<dbReference type="SUPFAM" id="SSF53901">
    <property type="entry name" value="Thiolase-like"/>
    <property type="match status" value="1"/>
</dbReference>
<dbReference type="Pfam" id="PF00550">
    <property type="entry name" value="PP-binding"/>
    <property type="match status" value="1"/>
</dbReference>
<feature type="domain" description="Carrier" evidence="8">
    <location>
        <begin position="2311"/>
        <end position="2391"/>
    </location>
</feature>
<evidence type="ECO:0000256" key="6">
    <source>
        <dbReference type="PROSITE-ProRule" id="PRU01363"/>
    </source>
</evidence>
<dbReference type="Pfam" id="PF00698">
    <property type="entry name" value="Acyl_transf_1"/>
    <property type="match status" value="1"/>
</dbReference>
<dbReference type="InParanoid" id="A0A7C8IR95"/>
<dbReference type="GO" id="GO:0031177">
    <property type="term" value="F:phosphopantetheine binding"/>
    <property type="evidence" value="ECO:0007669"/>
    <property type="project" value="InterPro"/>
</dbReference>
<dbReference type="GO" id="GO:1901336">
    <property type="term" value="P:lactone biosynthetic process"/>
    <property type="evidence" value="ECO:0007669"/>
    <property type="project" value="UniProtKB-ARBA"/>
</dbReference>
<dbReference type="InterPro" id="IPR014031">
    <property type="entry name" value="Ketoacyl_synth_C"/>
</dbReference>
<gene>
    <name evidence="11" type="ORF">GQX73_g3288</name>
</gene>
<sequence>MTIDISKDSTNFQVEASPVFPAQKQLNRYIQEPIAIIGMGCRLPGHNNCPHELWTFLQRGGIADNEPPPSRFRGDTHYDGSRKPKTMRSPGGMFLEDVDPKKFDAAFFGVGTVDAIAMDPQQRQLLEVVYECLENAGIQLEKLNGEAVGCFVGSYAVDYADMQARDPDDRAPSVTVGVGRAILSNRISHFLNVHGPSMTIDTACSGSLVGLDVACRYLTTGEINGALVAGANLYLSPEHNMDTGSMKGASSTSGRCHTFDKKADGYIKAEAVNCIFLKRLADAERDGDPIRGIIRGTATNSDGRTPGIASPSAEAQAMATRAAYANAGITDLSATGYIEMHGTGTQAGDPEEVKGVAAVFAASRSEHSPLIIGSIKSNIGHSEPAAGISGLIKAVLVVENNCIPGNPTFIDPNPNINFEMARVRVTCHTIPWPAQTGPRRASVNSFGYGGSNAHVIIDQVPKEKQNFVSSFGDELEDILSDKVEATRPQILVFSANDESSLISYTESLRKHLINPRVTVGLDCLAYTLSERRTRHFHRGYIVTKNRVFNPTEVVYGKRRSEPPRLGFIFTGQGAQWSQMGRSLLQNFPVAADTITRLDEILKSFIHPPSWTLAGELTESRDPDELSKPEFSQPLVTALQIAIVNTLRTWGVRAEAVLGHSSGEIAAAYTAGLLSEENAMKVAYYRGFSSNATETRGDSALGMMAVGLGGEDVKGYIAKVLALYPESKVPIIACFNSPSSVTLSGTLGTLEAIRSLLVADGYFARVLRVKMAYHSPYMAAAGDEYVRTLEAEAFSSLRAKSSGVKMFSSVYGECTEGPLDVAYWKSNMMKPVLFEQAIKQMLSQAGSPDFLIEIGPSAALAGPISQVLNCLSGAPTNIQYCAAIARGRNSENSMFHVAGRLFVAGHKIDLAVVNAMQGHEPPKVVVDLPNYSWNHATDYWYENEASQDWRYRRFPHHDLLGSKILGSVWHAPSWKKTLRVEDLPWLKDHRLGPEIVFPGAGYMCMATEAMIQTDAMRRAESGHDLAHKQQIRLRDVTLERALILQEGNDTRIMLTLVPFATQKDAWYYWVVRSLSNGSWIDHCKGQVRMEKDVKIKATTMEMNPFQIQGAPWYKSMSDVGYNFGKSFQKLQSVEATAGSRRSRTLIDLLPPPSEYVQSTYPLHPISFDGCMQSCAPALWAGIRTNVNAVLVPATIDDIVVRMGFQMCKSGVSVSEAIFTGLGRKELTENYSSNAKVYDAESGELIFKLTGLRYSVLDFDTPYSTHRYSRLDWQPDIILSPEVFQLSNASGWQEVQEIADLVAHKKPNLKVVEIIQLPDDSSSVWIEGLSSESKARNAFGSYVLLTQHATTHVAAQMKYETVPHTGFRLIDLRKAMHMEPEESTQDVDFIILRIPSKSRENIDMIMDNVSKMLHRNGHLLILWQSDRAGTVTNGTTMHGFAQDIKQTPYASKLRVVHKLKCVGPSSLQHGYLTVHIQDSIAISKPPLDIIHFGNPGQVCQIIACGLKSQGWDVQNIVDTDSLNNIRNDANILVVSELEGPLLPSLSIEQWNRLQMLLQMRNPIMWVSQGAQWKVKNPDGAMIYGLCRNVRTEDPSMNITILDVEDALSQSAVMSINKLLQAAQQPSPIERFESEFVERGGVFHVSRILGDDAINTTETSRASGNPAKNIHLHEASTRIHMIAERVGSIDSLHYVGESSSELPLPDNKLEVELFASGLNFKDVAVTMGIVPEDHHLLGLEGAGTIRRIGKNLNAPFHIGERVLVFQKGTFANRVVTTTERTIHIPDWLSFEEAATLPSVYLTSIHSLFNLSDIKSGHRVLIHSATGGLGLASIQICRSVGAEVYVTVGQDSKKQFLAETFGIPTDHILHSRNTEFESRIMELTEGHGVDIILNSLTGDLLDASWRCIAEGGTMVELGKKDLIDRSTLAMEPFLRNASYRCFDLSHKQVTDEAIAVLMKRMIDMITAGVVKPIWPIKLFPYSDIPSALRFMRSANHIGKIIISNKYQDSPDSIVPVRFVPKQLRLRGDVSYLIVGGLRGLCGSLALDMALQGARHLVVMARSGCDDSRSKEVLRDLEAQGCSTVLVRGDVSKGEDVRSAFQSAKKPVCGVIQGAMVLRDKPFEIMTHDEYHATIISKVTGTWNLHDTACDMGLNLDFFTMLSSVSGLIGQPAQANYAAANVFLDSFAAYRRGLGLKANSISLGAIDDVGYIAEHPELMGAFGTSMLTPINESLFQRIVQYSIMQQDDVPINSASSSHLITSIAVPQASSSRLLSDARFSALHFGASNARAATSYDAQSETNKEIQTLLLMVKGGTESAAVIASAVNIINKQFMLTLRLEEPLEPEKPLPGYGLDSLAAMEFRNWARAQLGVQVTTLEITSATTLRNLTEKIVTKMRLANVVK</sequence>
<dbReference type="InterPro" id="IPR032821">
    <property type="entry name" value="PKS_assoc"/>
</dbReference>
<accession>A0A7C8IR95</accession>
<dbReference type="Pfam" id="PF23114">
    <property type="entry name" value="NAD-bd_HRPKS_sdrA"/>
    <property type="match status" value="1"/>
</dbReference>
<dbReference type="InterPro" id="IPR020806">
    <property type="entry name" value="PKS_PP-bd"/>
</dbReference>
<dbReference type="Pfam" id="PF16197">
    <property type="entry name" value="KAsynt_C_assoc"/>
    <property type="match status" value="1"/>
</dbReference>
<dbReference type="GO" id="GO:0016491">
    <property type="term" value="F:oxidoreductase activity"/>
    <property type="evidence" value="ECO:0007669"/>
    <property type="project" value="UniProtKB-KW"/>
</dbReference>
<keyword evidence="3" id="KW-0808">Transferase</keyword>
<feature type="active site" description="Proton acceptor; for dehydratase activity" evidence="6">
    <location>
        <position position="988"/>
    </location>
</feature>
<protein>
    <submittedName>
        <fullName evidence="11">Uncharacterized protein</fullName>
    </submittedName>
</protein>
<dbReference type="InterPro" id="IPR020843">
    <property type="entry name" value="ER"/>
</dbReference>
<evidence type="ECO:0000256" key="7">
    <source>
        <dbReference type="SAM" id="MobiDB-lite"/>
    </source>
</evidence>
<feature type="domain" description="PKS/mFAS DH" evidence="10">
    <location>
        <begin position="956"/>
        <end position="1261"/>
    </location>
</feature>
<dbReference type="SMART" id="SM00823">
    <property type="entry name" value="PKS_PP"/>
    <property type="match status" value="1"/>
</dbReference>
<feature type="region of interest" description="Disordered" evidence="7">
    <location>
        <begin position="64"/>
        <end position="93"/>
    </location>
</feature>
<dbReference type="SMART" id="SM00822">
    <property type="entry name" value="PKS_KR"/>
    <property type="match status" value="1"/>
</dbReference>
<dbReference type="Gene3D" id="3.90.180.10">
    <property type="entry name" value="Medium-chain alcohol dehydrogenases, catalytic domain"/>
    <property type="match status" value="1"/>
</dbReference>
<keyword evidence="1" id="KW-0596">Phosphopantetheine</keyword>
<dbReference type="SMART" id="SM00827">
    <property type="entry name" value="PKS_AT"/>
    <property type="match status" value="1"/>
</dbReference>
<dbReference type="PANTHER" id="PTHR43775">
    <property type="entry name" value="FATTY ACID SYNTHASE"/>
    <property type="match status" value="1"/>
</dbReference>
<evidence type="ECO:0000259" key="10">
    <source>
        <dbReference type="PROSITE" id="PS52019"/>
    </source>
</evidence>
<dbReference type="CDD" id="cd05195">
    <property type="entry name" value="enoyl_red"/>
    <property type="match status" value="1"/>
</dbReference>
<dbReference type="Gene3D" id="3.10.129.110">
    <property type="entry name" value="Polyketide synthase dehydratase"/>
    <property type="match status" value="1"/>
</dbReference>
<dbReference type="Gene3D" id="3.40.47.10">
    <property type="match status" value="1"/>
</dbReference>
<dbReference type="InterPro" id="IPR042104">
    <property type="entry name" value="PKS_dehydratase_sf"/>
</dbReference>
<comment type="caution">
    <text evidence="11">The sequence shown here is derived from an EMBL/GenBank/DDBJ whole genome shotgun (WGS) entry which is preliminary data.</text>
</comment>
<dbReference type="InterPro" id="IPR057326">
    <property type="entry name" value="KR_dom"/>
</dbReference>
<evidence type="ECO:0000313" key="12">
    <source>
        <dbReference type="Proteomes" id="UP000481858"/>
    </source>
</evidence>
<dbReference type="InterPro" id="IPR036736">
    <property type="entry name" value="ACP-like_sf"/>
</dbReference>
<dbReference type="InterPro" id="IPR016035">
    <property type="entry name" value="Acyl_Trfase/lysoPLipase"/>
</dbReference>
<dbReference type="Pfam" id="PF21089">
    <property type="entry name" value="PKS_DH_N"/>
    <property type="match status" value="1"/>
</dbReference>
<dbReference type="SUPFAM" id="SSF51735">
    <property type="entry name" value="NAD(P)-binding Rossmann-fold domains"/>
    <property type="match status" value="2"/>
</dbReference>
<feature type="domain" description="Ketosynthase family 3 (KS3)" evidence="9">
    <location>
        <begin position="31"/>
        <end position="459"/>
    </location>
</feature>
<evidence type="ECO:0000259" key="9">
    <source>
        <dbReference type="PROSITE" id="PS52004"/>
    </source>
</evidence>
<dbReference type="InterPro" id="IPR009081">
    <property type="entry name" value="PP-bd_ACP"/>
</dbReference>
<dbReference type="PANTHER" id="PTHR43775:SF18">
    <property type="entry name" value="ENZYME, PUTATIVE (JCVI)-RELATED"/>
    <property type="match status" value="1"/>
</dbReference>
<dbReference type="InterPro" id="IPR036291">
    <property type="entry name" value="NAD(P)-bd_dom_sf"/>
</dbReference>
<dbReference type="SUPFAM" id="SSF52151">
    <property type="entry name" value="FabD/lysophospholipase-like"/>
    <property type="match status" value="1"/>
</dbReference>
<dbReference type="EMBL" id="WUBL01000025">
    <property type="protein sequence ID" value="KAF2970301.1"/>
    <property type="molecule type" value="Genomic_DNA"/>
</dbReference>
<dbReference type="Pfam" id="PF14765">
    <property type="entry name" value="PS-DH"/>
    <property type="match status" value="1"/>
</dbReference>
<dbReference type="InterPro" id="IPR049900">
    <property type="entry name" value="PKS_mFAS_DH"/>
</dbReference>
<dbReference type="Pfam" id="PF13602">
    <property type="entry name" value="ADH_zinc_N_2"/>
    <property type="match status" value="1"/>
</dbReference>
<dbReference type="InterPro" id="IPR056501">
    <property type="entry name" value="NAD-bd_HRPKS_sdrA"/>
</dbReference>
<dbReference type="PROSITE" id="PS52019">
    <property type="entry name" value="PKS_MFAS_DH"/>
    <property type="match status" value="1"/>
</dbReference>
<dbReference type="InterPro" id="IPR049552">
    <property type="entry name" value="PKS_DH_N"/>
</dbReference>
<dbReference type="InterPro" id="IPR016039">
    <property type="entry name" value="Thiolase-like"/>
</dbReference>
<dbReference type="Pfam" id="PF00109">
    <property type="entry name" value="ketoacyl-synt"/>
    <property type="match status" value="1"/>
</dbReference>
<dbReference type="SMART" id="SM00829">
    <property type="entry name" value="PKS_ER"/>
    <property type="match status" value="1"/>
</dbReference>
<evidence type="ECO:0000313" key="11">
    <source>
        <dbReference type="EMBL" id="KAF2970301.1"/>
    </source>
</evidence>
<feature type="compositionally biased region" description="Basic and acidic residues" evidence="7">
    <location>
        <begin position="72"/>
        <end position="82"/>
    </location>
</feature>
<dbReference type="InterPro" id="IPR020841">
    <property type="entry name" value="PKS_Beta-ketoAc_synthase_dom"/>
</dbReference>
<dbReference type="InterPro" id="IPR020807">
    <property type="entry name" value="PKS_DH"/>
</dbReference>
<keyword evidence="2" id="KW-0597">Phosphoprotein</keyword>
<dbReference type="GO" id="GO:0004312">
    <property type="term" value="F:fatty acid synthase activity"/>
    <property type="evidence" value="ECO:0007669"/>
    <property type="project" value="TreeGrafter"/>
</dbReference>
<dbReference type="Proteomes" id="UP000481858">
    <property type="component" value="Unassembled WGS sequence"/>
</dbReference>
<keyword evidence="5" id="KW-0511">Multifunctional enzyme</keyword>
<dbReference type="InterPro" id="IPR016036">
    <property type="entry name" value="Malonyl_transacylase_ACP-bd"/>
</dbReference>
<dbReference type="Gene3D" id="3.40.50.720">
    <property type="entry name" value="NAD(P)-binding Rossmann-like Domain"/>
    <property type="match status" value="1"/>
</dbReference>
<dbReference type="FunFam" id="3.40.50.720:FF:000209">
    <property type="entry name" value="Polyketide synthase Pks12"/>
    <property type="match status" value="1"/>
</dbReference>
<evidence type="ECO:0000256" key="4">
    <source>
        <dbReference type="ARBA" id="ARBA00023002"/>
    </source>
</evidence>
<dbReference type="InterPro" id="IPR014043">
    <property type="entry name" value="Acyl_transferase_dom"/>
</dbReference>
<dbReference type="PROSITE" id="PS50075">
    <property type="entry name" value="CARRIER"/>
    <property type="match status" value="1"/>
</dbReference>
<dbReference type="Gene3D" id="1.10.1200.10">
    <property type="entry name" value="ACP-like"/>
    <property type="match status" value="1"/>
</dbReference>
<dbReference type="OrthoDB" id="329835at2759"/>
<evidence type="ECO:0000256" key="2">
    <source>
        <dbReference type="ARBA" id="ARBA00022553"/>
    </source>
</evidence>
<organism evidence="11 12">
    <name type="scientific">Xylaria multiplex</name>
    <dbReference type="NCBI Taxonomy" id="323545"/>
    <lineage>
        <taxon>Eukaryota</taxon>
        <taxon>Fungi</taxon>
        <taxon>Dikarya</taxon>
        <taxon>Ascomycota</taxon>
        <taxon>Pezizomycotina</taxon>
        <taxon>Sordariomycetes</taxon>
        <taxon>Xylariomycetidae</taxon>
        <taxon>Xylariales</taxon>
        <taxon>Xylariaceae</taxon>
        <taxon>Xylaria</taxon>
    </lineage>
</organism>
<dbReference type="SMART" id="SM00825">
    <property type="entry name" value="PKS_KS"/>
    <property type="match status" value="1"/>
</dbReference>
<dbReference type="InterPro" id="IPR011032">
    <property type="entry name" value="GroES-like_sf"/>
</dbReference>
<feature type="region of interest" description="N-terminal hotdog fold" evidence="6">
    <location>
        <begin position="956"/>
        <end position="1093"/>
    </location>
</feature>
<dbReference type="GO" id="GO:0006633">
    <property type="term" value="P:fatty acid biosynthetic process"/>
    <property type="evidence" value="ECO:0007669"/>
    <property type="project" value="TreeGrafter"/>
</dbReference>
<dbReference type="PROSITE" id="PS52004">
    <property type="entry name" value="KS3_2"/>
    <property type="match status" value="1"/>
</dbReference>
<name>A0A7C8IR95_9PEZI</name>
<evidence type="ECO:0000256" key="5">
    <source>
        <dbReference type="ARBA" id="ARBA00023268"/>
    </source>
</evidence>
<dbReference type="InterPro" id="IPR014030">
    <property type="entry name" value="Ketoacyl_synth_N"/>
</dbReference>
<dbReference type="InterPro" id="IPR013968">
    <property type="entry name" value="PKS_KR"/>
</dbReference>
<feature type="active site" description="Proton donor; for dehydratase activity" evidence="6">
    <location>
        <position position="1167"/>
    </location>
</feature>
<dbReference type="SMART" id="SM00826">
    <property type="entry name" value="PKS_DH"/>
    <property type="match status" value="1"/>
</dbReference>
<dbReference type="Pfam" id="PF02801">
    <property type="entry name" value="Ketoacyl-synt_C"/>
    <property type="match status" value="1"/>
</dbReference>